<sequence>MNIKELLLNGQSFLELLKQFALSADDVKIKDEDVILNDHNLEHREIVKESICIEGKNKDGIINFFGTLHYNLINKLAVFEMQGFEKVSVPQPGLMAS</sequence>
<dbReference type="Proteomes" id="UP000295620">
    <property type="component" value="Unassembled WGS sequence"/>
</dbReference>
<name>A0A4R6ST37_9SPHI</name>
<comment type="caution">
    <text evidence="1">The sequence shown here is derived from an EMBL/GenBank/DDBJ whole genome shotgun (WGS) entry which is preliminary data.</text>
</comment>
<reference evidence="1 2" key="1">
    <citation type="submission" date="2019-03" db="EMBL/GenBank/DDBJ databases">
        <title>Genomic Encyclopedia of Archaeal and Bacterial Type Strains, Phase II (KMG-II): from individual species to whole genera.</title>
        <authorList>
            <person name="Goeker M."/>
        </authorList>
    </citation>
    <scope>NUCLEOTIDE SEQUENCE [LARGE SCALE GENOMIC DNA]</scope>
    <source>
        <strain evidence="1 2">DSM 19035</strain>
    </source>
</reference>
<dbReference type="EMBL" id="SNYC01000005">
    <property type="protein sequence ID" value="TDQ08575.1"/>
    <property type="molecule type" value="Genomic_DNA"/>
</dbReference>
<proteinExistence type="predicted"/>
<keyword evidence="2" id="KW-1185">Reference proteome</keyword>
<dbReference type="RefSeq" id="WP_133576932.1">
    <property type="nucleotide sequence ID" value="NZ_SNYC01000005.1"/>
</dbReference>
<evidence type="ECO:0000313" key="2">
    <source>
        <dbReference type="Proteomes" id="UP000295620"/>
    </source>
</evidence>
<accession>A0A4R6ST37</accession>
<dbReference type="OrthoDB" id="770237at2"/>
<evidence type="ECO:0000313" key="1">
    <source>
        <dbReference type="EMBL" id="TDQ08575.1"/>
    </source>
</evidence>
<gene>
    <name evidence="1" type="ORF">ATK78_3091</name>
</gene>
<organism evidence="1 2">
    <name type="scientific">Pedobacter metabolipauper</name>
    <dbReference type="NCBI Taxonomy" id="425513"/>
    <lineage>
        <taxon>Bacteria</taxon>
        <taxon>Pseudomonadati</taxon>
        <taxon>Bacteroidota</taxon>
        <taxon>Sphingobacteriia</taxon>
        <taxon>Sphingobacteriales</taxon>
        <taxon>Sphingobacteriaceae</taxon>
        <taxon>Pedobacter</taxon>
    </lineage>
</organism>
<protein>
    <submittedName>
        <fullName evidence="1">Uncharacterized protein</fullName>
    </submittedName>
</protein>
<dbReference type="AlphaFoldDB" id="A0A4R6ST37"/>